<evidence type="ECO:0000313" key="1">
    <source>
        <dbReference type="EMBL" id="KAK2953466.1"/>
    </source>
</evidence>
<sequence length="193" mass="22613">MAVESARIRDRSNNQANCMRGLTPKEYYADLLRASVDTPCLQTVRNYYKKLDADSFRLTSRKPPGRPPNAATTRAVVQEIERDPYSSEAKITKLSTKLRTSVRRHVQKYIHHIKYRIKAVTHTLKDEQKRVRVTEGKKIRSILKANKRNKWAHIFTDDESQFTFEYHHNHIWVNGPNPGATRTSRNHWTKKVM</sequence>
<protein>
    <recommendedName>
        <fullName evidence="3">Transposase</fullName>
    </recommendedName>
</protein>
<comment type="caution">
    <text evidence="1">The sequence shown here is derived from an EMBL/GenBank/DDBJ whole genome shotgun (WGS) entry which is preliminary data.</text>
</comment>
<keyword evidence="2" id="KW-1185">Reference proteome</keyword>
<accession>A0ABQ9XM37</accession>
<dbReference type="Proteomes" id="UP001281761">
    <property type="component" value="Unassembled WGS sequence"/>
</dbReference>
<organism evidence="1 2">
    <name type="scientific">Blattamonas nauphoetae</name>
    <dbReference type="NCBI Taxonomy" id="2049346"/>
    <lineage>
        <taxon>Eukaryota</taxon>
        <taxon>Metamonada</taxon>
        <taxon>Preaxostyla</taxon>
        <taxon>Oxymonadida</taxon>
        <taxon>Blattamonas</taxon>
    </lineage>
</organism>
<proteinExistence type="predicted"/>
<evidence type="ECO:0008006" key="3">
    <source>
        <dbReference type="Google" id="ProtNLM"/>
    </source>
</evidence>
<gene>
    <name evidence="1" type="ORF">BLNAU_11600</name>
</gene>
<reference evidence="1 2" key="1">
    <citation type="journal article" date="2022" name="bioRxiv">
        <title>Genomics of Preaxostyla Flagellates Illuminates Evolutionary Transitions and the Path Towards Mitochondrial Loss.</title>
        <authorList>
            <person name="Novak L.V.F."/>
            <person name="Treitli S.C."/>
            <person name="Pyrih J."/>
            <person name="Halakuc P."/>
            <person name="Pipaliya S.V."/>
            <person name="Vacek V."/>
            <person name="Brzon O."/>
            <person name="Soukal P."/>
            <person name="Eme L."/>
            <person name="Dacks J.B."/>
            <person name="Karnkowska A."/>
            <person name="Elias M."/>
            <person name="Hampl V."/>
        </authorList>
    </citation>
    <scope>NUCLEOTIDE SEQUENCE [LARGE SCALE GENOMIC DNA]</scope>
    <source>
        <strain evidence="1">NAU3</strain>
        <tissue evidence="1">Gut</tissue>
    </source>
</reference>
<dbReference type="EMBL" id="JARBJD010000091">
    <property type="protein sequence ID" value="KAK2953466.1"/>
    <property type="molecule type" value="Genomic_DNA"/>
</dbReference>
<name>A0ABQ9XM37_9EUKA</name>
<evidence type="ECO:0000313" key="2">
    <source>
        <dbReference type="Proteomes" id="UP001281761"/>
    </source>
</evidence>